<proteinExistence type="predicted"/>
<feature type="compositionally biased region" description="Basic residues" evidence="1">
    <location>
        <begin position="9"/>
        <end position="25"/>
    </location>
</feature>
<sequence length="105" mass="11930">MPLDSAVARQRRSHRYSRRRRRLPRRPSIQQRTPSIAPPTIHLPPSLQRCPCYRLQLSTHYGLHRQGSRELQFQLAGTPCAAATTAGLICNFIAFFLLLLGLILA</sequence>
<accession>A0A0E0AKB0</accession>
<keyword evidence="4" id="KW-1185">Reference proteome</keyword>
<dbReference type="EnsemblPlants" id="OGLUM07G15190.1">
    <property type="protein sequence ID" value="OGLUM07G15190.1"/>
    <property type="gene ID" value="OGLUM07G15190"/>
</dbReference>
<reference evidence="3" key="2">
    <citation type="submission" date="2018-05" db="EMBL/GenBank/DDBJ databases">
        <title>OgluRS3 (Oryza glumaepatula Reference Sequence Version 3).</title>
        <authorList>
            <person name="Zhang J."/>
            <person name="Kudrna D."/>
            <person name="Lee S."/>
            <person name="Talag J."/>
            <person name="Welchert J."/>
            <person name="Wing R.A."/>
        </authorList>
    </citation>
    <scope>NUCLEOTIDE SEQUENCE [LARGE SCALE GENOMIC DNA]</scope>
</reference>
<feature type="transmembrane region" description="Helical" evidence="2">
    <location>
        <begin position="81"/>
        <end position="104"/>
    </location>
</feature>
<name>A0A0E0AKB0_9ORYZ</name>
<dbReference type="Gramene" id="OGLUM07G15190.1">
    <property type="protein sequence ID" value="OGLUM07G15190.1"/>
    <property type="gene ID" value="OGLUM07G15190"/>
</dbReference>
<organism evidence="3">
    <name type="scientific">Oryza glumipatula</name>
    <dbReference type="NCBI Taxonomy" id="40148"/>
    <lineage>
        <taxon>Eukaryota</taxon>
        <taxon>Viridiplantae</taxon>
        <taxon>Streptophyta</taxon>
        <taxon>Embryophyta</taxon>
        <taxon>Tracheophyta</taxon>
        <taxon>Spermatophyta</taxon>
        <taxon>Magnoliopsida</taxon>
        <taxon>Liliopsida</taxon>
        <taxon>Poales</taxon>
        <taxon>Poaceae</taxon>
        <taxon>BOP clade</taxon>
        <taxon>Oryzoideae</taxon>
        <taxon>Oryzeae</taxon>
        <taxon>Oryzinae</taxon>
        <taxon>Oryza</taxon>
    </lineage>
</organism>
<keyword evidence="2" id="KW-0812">Transmembrane</keyword>
<evidence type="ECO:0000313" key="3">
    <source>
        <dbReference type="EnsemblPlants" id="OGLUM07G15190.1"/>
    </source>
</evidence>
<dbReference type="HOGENOM" id="CLU_2519224_0_0_1"/>
<feature type="region of interest" description="Disordered" evidence="1">
    <location>
        <begin position="1"/>
        <end position="41"/>
    </location>
</feature>
<protein>
    <submittedName>
        <fullName evidence="3">Uncharacterized protein</fullName>
    </submittedName>
</protein>
<dbReference type="AlphaFoldDB" id="A0A0E0AKB0"/>
<evidence type="ECO:0000256" key="1">
    <source>
        <dbReference type="SAM" id="MobiDB-lite"/>
    </source>
</evidence>
<evidence type="ECO:0000313" key="4">
    <source>
        <dbReference type="Proteomes" id="UP000026961"/>
    </source>
</evidence>
<evidence type="ECO:0000256" key="2">
    <source>
        <dbReference type="SAM" id="Phobius"/>
    </source>
</evidence>
<dbReference type="Proteomes" id="UP000026961">
    <property type="component" value="Chromosome 7"/>
</dbReference>
<reference evidence="3" key="1">
    <citation type="submission" date="2015-04" db="UniProtKB">
        <authorList>
            <consortium name="EnsemblPlants"/>
        </authorList>
    </citation>
    <scope>IDENTIFICATION</scope>
</reference>
<keyword evidence="2" id="KW-0472">Membrane</keyword>
<keyword evidence="2" id="KW-1133">Transmembrane helix</keyword>